<proteinExistence type="predicted"/>
<feature type="region of interest" description="Disordered" evidence="1">
    <location>
        <begin position="124"/>
        <end position="185"/>
    </location>
</feature>
<evidence type="ECO:0000313" key="3">
    <source>
        <dbReference type="Proteomes" id="UP000319257"/>
    </source>
</evidence>
<dbReference type="GeneID" id="41975120"/>
<dbReference type="RefSeq" id="XP_030993405.1">
    <property type="nucleotide sequence ID" value="XM_031142443.1"/>
</dbReference>
<protein>
    <submittedName>
        <fullName evidence="2">Uncharacterized protein</fullName>
    </submittedName>
</protein>
<feature type="region of interest" description="Disordered" evidence="1">
    <location>
        <begin position="1"/>
        <end position="45"/>
    </location>
</feature>
<evidence type="ECO:0000313" key="2">
    <source>
        <dbReference type="EMBL" id="TPX11694.1"/>
    </source>
</evidence>
<dbReference type="AlphaFoldDB" id="A0A507AZ23"/>
<comment type="caution">
    <text evidence="2">The sequence shown here is derived from an EMBL/GenBank/DDBJ whole genome shotgun (WGS) entry which is preliminary data.</text>
</comment>
<dbReference type="Proteomes" id="UP000319257">
    <property type="component" value="Unassembled WGS sequence"/>
</dbReference>
<sequence length="185" mass="21182">MASSQPTYTYEPAAKVHKKRGPKPKPLSERVSKATNPITRPTRRYSRKRKIEVLMYLIHHRVAEPPQPLNARHRRRRLFGTAPVHNIEDGLVYRLPTYEEASAFWKIPRSTILKWYQIRDQILEGPQPRKKQSNKGQGQSDMEQGREKSSVTDAAMPHQSLHETPAATTPVQSPGAMSVEVLCRQ</sequence>
<name>A0A507AZ23_9PEZI</name>
<reference evidence="2 3" key="1">
    <citation type="submission" date="2019-06" db="EMBL/GenBank/DDBJ databases">
        <title>Draft genome sequence of the filamentous fungus Phialemoniopsis curvata isolated from diesel fuel.</title>
        <authorList>
            <person name="Varaljay V.A."/>
            <person name="Lyon W.J."/>
            <person name="Crouch A.L."/>
            <person name="Drake C.E."/>
            <person name="Hollomon J.M."/>
            <person name="Nadeau L.J."/>
            <person name="Nunn H.S."/>
            <person name="Stevenson B.S."/>
            <person name="Bojanowski C.L."/>
            <person name="Crookes-Goodson W.J."/>
        </authorList>
    </citation>
    <scope>NUCLEOTIDE SEQUENCE [LARGE SCALE GENOMIC DNA]</scope>
    <source>
        <strain evidence="2 3">D216</strain>
    </source>
</reference>
<dbReference type="OrthoDB" id="5422061at2759"/>
<keyword evidence="3" id="KW-1185">Reference proteome</keyword>
<accession>A0A507AZ23</accession>
<dbReference type="InParanoid" id="A0A507AZ23"/>
<dbReference type="STRING" id="1093900.A0A507AZ23"/>
<organism evidence="2 3">
    <name type="scientific">Thyridium curvatum</name>
    <dbReference type="NCBI Taxonomy" id="1093900"/>
    <lineage>
        <taxon>Eukaryota</taxon>
        <taxon>Fungi</taxon>
        <taxon>Dikarya</taxon>
        <taxon>Ascomycota</taxon>
        <taxon>Pezizomycotina</taxon>
        <taxon>Sordariomycetes</taxon>
        <taxon>Sordariomycetidae</taxon>
        <taxon>Thyridiales</taxon>
        <taxon>Thyridiaceae</taxon>
        <taxon>Thyridium</taxon>
    </lineage>
</organism>
<gene>
    <name evidence="2" type="ORF">E0L32_007673</name>
</gene>
<dbReference type="EMBL" id="SKBQ01000047">
    <property type="protein sequence ID" value="TPX11694.1"/>
    <property type="molecule type" value="Genomic_DNA"/>
</dbReference>
<evidence type="ECO:0000256" key="1">
    <source>
        <dbReference type="SAM" id="MobiDB-lite"/>
    </source>
</evidence>